<dbReference type="EMBL" id="JADFTS010000007">
    <property type="protein sequence ID" value="KAF9598419.1"/>
    <property type="molecule type" value="Genomic_DNA"/>
</dbReference>
<organism evidence="3 4">
    <name type="scientific">Coptis chinensis</name>
    <dbReference type="NCBI Taxonomy" id="261450"/>
    <lineage>
        <taxon>Eukaryota</taxon>
        <taxon>Viridiplantae</taxon>
        <taxon>Streptophyta</taxon>
        <taxon>Embryophyta</taxon>
        <taxon>Tracheophyta</taxon>
        <taxon>Spermatophyta</taxon>
        <taxon>Magnoliopsida</taxon>
        <taxon>Ranunculales</taxon>
        <taxon>Ranunculaceae</taxon>
        <taxon>Coptidoideae</taxon>
        <taxon>Coptis</taxon>
    </lineage>
</organism>
<reference evidence="3 4" key="1">
    <citation type="submission" date="2020-10" db="EMBL/GenBank/DDBJ databases">
        <title>The Coptis chinensis genome and diversification of protoberbering-type alkaloids.</title>
        <authorList>
            <person name="Wang B."/>
            <person name="Shu S."/>
            <person name="Song C."/>
            <person name="Liu Y."/>
        </authorList>
    </citation>
    <scope>NUCLEOTIDE SEQUENCE [LARGE SCALE GENOMIC DNA]</scope>
    <source>
        <strain evidence="3">HL-2020</strain>
        <tissue evidence="3">Leaf</tissue>
    </source>
</reference>
<protein>
    <recommendedName>
        <fullName evidence="2">PWWP domain-containing protein</fullName>
    </recommendedName>
</protein>
<dbReference type="Pfam" id="PF00855">
    <property type="entry name" value="PWWP"/>
    <property type="match status" value="1"/>
</dbReference>
<gene>
    <name evidence="3" type="ORF">IFM89_027852</name>
</gene>
<dbReference type="InterPro" id="IPR000313">
    <property type="entry name" value="PWWP_dom"/>
</dbReference>
<feature type="region of interest" description="Disordered" evidence="1">
    <location>
        <begin position="708"/>
        <end position="732"/>
    </location>
</feature>
<sequence length="732" mass="81785">MDDNNNKISVMENITELPSTEEEPDDSALHDIEDVNKSMSSMGSLIVDLGMSMKSGGVKYCVGDVEGEFRISDLVWGKVKSHPWWPGQIFDPSDGSEKAMKYYKKDCPLVAYFGDQSFAWNELSSLKPFDVHFPQMEKQTNMAVFQDAINCALDEVSRRVELGMSCSCMPVESYSEIKSQIVVNAGIREEGSRRVGVDRFFNVTSFKPDKLVEYVKALAVYPWSDIDRLELVKAQAHLVAFYRSKGYLQPRKFLMSGGLLENAEHALPVYENEDKAQDGKRKRRNQPGSTLKRENNLEGSKSRRKQRSITDLMDPNISPPDGVKTNTDEKGANRSTLYSSDKKRKSIESLSNGTKRKRGRPSLKDSAESPTSRAPKVGDRVRRIARQMAKSPSIVSCSGDSIKKTAVKVDGRRNKLHEVDVISEIGGRTLGRPISLKEEFSSPAEMLSQLCLTARDPLKRYSFVPTIVRFFTDLRNSISLERSCSTKFKKSEKKTKGGERSLKTEKPSNAKVSSTETDDYVVVNDSYWTDRVIQSSPEEQLSHKSRKRKVNTELKIPLKDSTGFEPSNSPELNDVSDSGNDTSSVEPEDCFQADPTLHCNQPRPDDNSHSLKEKSVGASDNAGEASPTTLILNFTDANSIPSETDLNKIFSRFGALRESGTEILRKTKRARVVFHRRNDAEVAFSSAGKFSIFGPALVSYQLRYMPSTPSKVTPHTTRQSRKSTTSLVDTTS</sequence>
<feature type="compositionally biased region" description="Basic and acidic residues" evidence="1">
    <location>
        <begin position="603"/>
        <end position="615"/>
    </location>
</feature>
<dbReference type="AlphaFoldDB" id="A0A835LP20"/>
<dbReference type="PANTHER" id="PTHR42851">
    <property type="entry name" value="ALDOLASE-RELATED"/>
    <property type="match status" value="1"/>
</dbReference>
<comment type="caution">
    <text evidence="3">The sequence shown here is derived from an EMBL/GenBank/DDBJ whole genome shotgun (WGS) entry which is preliminary data.</text>
</comment>
<dbReference type="SUPFAM" id="SSF63748">
    <property type="entry name" value="Tudor/PWWP/MBT"/>
    <property type="match status" value="1"/>
</dbReference>
<evidence type="ECO:0000313" key="3">
    <source>
        <dbReference type="EMBL" id="KAF9598419.1"/>
    </source>
</evidence>
<dbReference type="SMART" id="SM00293">
    <property type="entry name" value="PWWP"/>
    <property type="match status" value="1"/>
</dbReference>
<dbReference type="CDD" id="cd05162">
    <property type="entry name" value="PWWP"/>
    <property type="match status" value="1"/>
</dbReference>
<feature type="region of interest" description="Disordered" evidence="1">
    <location>
        <begin position="270"/>
        <end position="380"/>
    </location>
</feature>
<dbReference type="PROSITE" id="PS50812">
    <property type="entry name" value="PWWP"/>
    <property type="match status" value="1"/>
</dbReference>
<dbReference type="OrthoDB" id="62853at2759"/>
<feature type="region of interest" description="Disordered" evidence="1">
    <location>
        <begin position="489"/>
        <end position="516"/>
    </location>
</feature>
<keyword evidence="4" id="KW-1185">Reference proteome</keyword>
<proteinExistence type="predicted"/>
<dbReference type="PANTHER" id="PTHR42851:SF4">
    <property type="entry name" value="PWWP DOMAIN-CONTAINING PROTEIN"/>
    <property type="match status" value="1"/>
</dbReference>
<dbReference type="InterPro" id="IPR053063">
    <property type="entry name" value="PWWP_domain_containing_PDP"/>
</dbReference>
<dbReference type="Gene3D" id="2.30.30.140">
    <property type="match status" value="1"/>
</dbReference>
<accession>A0A835LP20</accession>
<feature type="compositionally biased region" description="Polar residues" evidence="1">
    <location>
        <begin position="564"/>
        <end position="585"/>
    </location>
</feature>
<name>A0A835LP20_9MAGN</name>
<feature type="region of interest" description="Disordered" evidence="1">
    <location>
        <begin position="537"/>
        <end position="625"/>
    </location>
</feature>
<feature type="compositionally biased region" description="Basic and acidic residues" evidence="1">
    <location>
        <begin position="494"/>
        <end position="508"/>
    </location>
</feature>
<evidence type="ECO:0000259" key="2">
    <source>
        <dbReference type="PROSITE" id="PS50812"/>
    </source>
</evidence>
<feature type="domain" description="PWWP" evidence="2">
    <location>
        <begin position="71"/>
        <end position="132"/>
    </location>
</feature>
<evidence type="ECO:0000313" key="4">
    <source>
        <dbReference type="Proteomes" id="UP000631114"/>
    </source>
</evidence>
<dbReference type="Proteomes" id="UP000631114">
    <property type="component" value="Unassembled WGS sequence"/>
</dbReference>
<evidence type="ECO:0000256" key="1">
    <source>
        <dbReference type="SAM" id="MobiDB-lite"/>
    </source>
</evidence>